<evidence type="ECO:0000256" key="4">
    <source>
        <dbReference type="SAM" id="MobiDB-lite"/>
    </source>
</evidence>
<dbReference type="FunFam" id="3.40.250.10:FF:000040">
    <property type="entry name" value="Zn-dependent hydroxyacylglutathione hydrolase"/>
    <property type="match status" value="1"/>
</dbReference>
<dbReference type="Gene3D" id="3.40.250.10">
    <property type="entry name" value="Rhodanese-like domain"/>
    <property type="match status" value="1"/>
</dbReference>
<dbReference type="SMART" id="SM00450">
    <property type="entry name" value="RHOD"/>
    <property type="match status" value="1"/>
</dbReference>
<dbReference type="SUPFAM" id="SSF56281">
    <property type="entry name" value="Metallo-hydrolase/oxidoreductase"/>
    <property type="match status" value="1"/>
</dbReference>
<dbReference type="GO" id="GO:0050313">
    <property type="term" value="F:sulfur dioxygenase activity"/>
    <property type="evidence" value="ECO:0007669"/>
    <property type="project" value="InterPro"/>
</dbReference>
<dbReference type="InterPro" id="IPR036873">
    <property type="entry name" value="Rhodanese-like_dom_sf"/>
</dbReference>
<dbReference type="Gene3D" id="3.60.15.10">
    <property type="entry name" value="Ribonuclease Z/Hydroxyacylglutathione hydrolase-like"/>
    <property type="match status" value="1"/>
</dbReference>
<dbReference type="Proteomes" id="UP000308114">
    <property type="component" value="Unassembled WGS sequence"/>
</dbReference>
<dbReference type="EMBL" id="PNXQ01000016">
    <property type="protein sequence ID" value="TKH41469.1"/>
    <property type="molecule type" value="Genomic_DNA"/>
</dbReference>
<accession>A0A4U2PSM4</accession>
<dbReference type="GO" id="GO:0070813">
    <property type="term" value="P:hydrogen sulfide metabolic process"/>
    <property type="evidence" value="ECO:0007669"/>
    <property type="project" value="TreeGrafter"/>
</dbReference>
<evidence type="ECO:0000256" key="1">
    <source>
        <dbReference type="ARBA" id="ARBA00034221"/>
    </source>
</evidence>
<dbReference type="InterPro" id="IPR044528">
    <property type="entry name" value="POD-like_MBL-fold"/>
</dbReference>
<gene>
    <name evidence="6" type="ORF">C1I60_19030</name>
</gene>
<name>A0A4U2PSM4_9BACL</name>
<protein>
    <recommendedName>
        <fullName evidence="5">Rhodanese domain-containing protein</fullName>
    </recommendedName>
</protein>
<comment type="catalytic activity">
    <reaction evidence="3">
        <text>3',5'-cyclic UMP + H2O = UMP + H(+)</text>
        <dbReference type="Rhea" id="RHEA:70575"/>
        <dbReference type="ChEBI" id="CHEBI:15377"/>
        <dbReference type="ChEBI" id="CHEBI:15378"/>
        <dbReference type="ChEBI" id="CHEBI:57865"/>
        <dbReference type="ChEBI" id="CHEBI:184387"/>
    </reaction>
    <physiologicalReaction direction="left-to-right" evidence="3">
        <dbReference type="Rhea" id="RHEA:70576"/>
    </physiologicalReaction>
</comment>
<feature type="region of interest" description="Disordered" evidence="4">
    <location>
        <begin position="363"/>
        <end position="382"/>
    </location>
</feature>
<evidence type="ECO:0000256" key="3">
    <source>
        <dbReference type="ARBA" id="ARBA00048505"/>
    </source>
</evidence>
<proteinExistence type="predicted"/>
<dbReference type="RefSeq" id="WP_137063149.1">
    <property type="nucleotide sequence ID" value="NZ_PNXQ01000016.1"/>
</dbReference>
<dbReference type="PANTHER" id="PTHR43084:SF7">
    <property type="entry name" value="BETA-LACTAMASE DOMAIN PROTEIN"/>
    <property type="match status" value="1"/>
</dbReference>
<dbReference type="GO" id="GO:0006749">
    <property type="term" value="P:glutathione metabolic process"/>
    <property type="evidence" value="ECO:0007669"/>
    <property type="project" value="InterPro"/>
</dbReference>
<dbReference type="InterPro" id="IPR036866">
    <property type="entry name" value="RibonucZ/Hydroxyglut_hydro"/>
</dbReference>
<evidence type="ECO:0000313" key="6">
    <source>
        <dbReference type="EMBL" id="TKH41469.1"/>
    </source>
</evidence>
<dbReference type="SMART" id="SM00849">
    <property type="entry name" value="Lactamase_B"/>
    <property type="match status" value="1"/>
</dbReference>
<dbReference type="InterPro" id="IPR001279">
    <property type="entry name" value="Metallo-B-lactamas"/>
</dbReference>
<comment type="function">
    <text evidence="2">Counteracts the endogenous Pycsar antiviral defense system. Phosphodiesterase that enables metal-dependent hydrolysis of host cyclic nucleotide Pycsar defense signals such as cCMP and cUMP.</text>
</comment>
<evidence type="ECO:0000313" key="7">
    <source>
        <dbReference type="Proteomes" id="UP000308114"/>
    </source>
</evidence>
<dbReference type="SUPFAM" id="SSF52821">
    <property type="entry name" value="Rhodanese/Cell cycle control phosphatase"/>
    <property type="match status" value="1"/>
</dbReference>
<dbReference type="InterPro" id="IPR001763">
    <property type="entry name" value="Rhodanese-like_dom"/>
</dbReference>
<sequence>MTTTTGINAMTAQELTKIILNKEHLFIVDVRNESDFNNWKVEGEQIEIINLPYFDLLDGVDHVLEQIPDNEPVLVICAKEGSSIFVAEQLVAAGRTQLFYLQGGMKSWSEYLAPVKVAELQNGGELFQFVRIGKGCLSYMIISEGEAAVVDTLRMTDIYEQFAREKGALITHTIDTHLHADHISGGKKLAESVGATYWLPSKDAEELTFDYAKLEDGHAITVGNTTINIQPIYSPGHTFGSTSLIVDQQYLLTGDILFIQSIGRPDLAGKAEDWVGDLHTTLYTRYKDLPEDLIVLPAHFGSITELGKGGKVSARLADIYQTNPGLSLQSETEFRNRVTANLPEHPNAYQEIRQTNMGKITPTEEEQRDMEMGPNRCAIHDH</sequence>
<dbReference type="PANTHER" id="PTHR43084">
    <property type="entry name" value="PERSULFIDE DIOXYGENASE ETHE1"/>
    <property type="match status" value="1"/>
</dbReference>
<dbReference type="CDD" id="cd07724">
    <property type="entry name" value="POD-like_MBL-fold"/>
    <property type="match status" value="1"/>
</dbReference>
<evidence type="ECO:0000256" key="2">
    <source>
        <dbReference type="ARBA" id="ARBA00034301"/>
    </source>
</evidence>
<comment type="catalytic activity">
    <reaction evidence="1">
        <text>3',5'-cyclic CMP + H2O = CMP + H(+)</text>
        <dbReference type="Rhea" id="RHEA:72675"/>
        <dbReference type="ChEBI" id="CHEBI:15377"/>
        <dbReference type="ChEBI" id="CHEBI:15378"/>
        <dbReference type="ChEBI" id="CHEBI:58003"/>
        <dbReference type="ChEBI" id="CHEBI:60377"/>
    </reaction>
    <physiologicalReaction direction="left-to-right" evidence="1">
        <dbReference type="Rhea" id="RHEA:72676"/>
    </physiologicalReaction>
</comment>
<comment type="caution">
    <text evidence="6">The sequence shown here is derived from an EMBL/GenBank/DDBJ whole genome shotgun (WGS) entry which is preliminary data.</text>
</comment>
<dbReference type="PROSITE" id="PS50206">
    <property type="entry name" value="RHODANESE_3"/>
    <property type="match status" value="1"/>
</dbReference>
<feature type="domain" description="Rhodanese" evidence="5">
    <location>
        <begin position="21"/>
        <end position="116"/>
    </location>
</feature>
<reference evidence="6 7" key="1">
    <citation type="submission" date="2018-01" db="EMBL/GenBank/DDBJ databases">
        <title>Bacillales members from the olive rhizosphere are effective biological control agents against Verticillium dahliae.</title>
        <authorList>
            <person name="Gomez-Lama C."/>
            <person name="Legarda G."/>
            <person name="Ruano-Rosa D."/>
            <person name="Pizarro-Tobias P."/>
            <person name="Valverde-Corredor A."/>
            <person name="Niqui J.L."/>
            <person name="Trivino J.C."/>
            <person name="Roca A."/>
            <person name="Mercado-Blanco J."/>
        </authorList>
    </citation>
    <scope>NUCLEOTIDE SEQUENCE [LARGE SCALE GENOMIC DNA]</scope>
    <source>
        <strain evidence="6 7">PIC167</strain>
    </source>
</reference>
<dbReference type="Pfam" id="PF00581">
    <property type="entry name" value="Rhodanese"/>
    <property type="match status" value="1"/>
</dbReference>
<evidence type="ECO:0000259" key="5">
    <source>
        <dbReference type="PROSITE" id="PS50206"/>
    </source>
</evidence>
<organism evidence="6 7">
    <name type="scientific">Paenibacillus terrae</name>
    <dbReference type="NCBI Taxonomy" id="159743"/>
    <lineage>
        <taxon>Bacteria</taxon>
        <taxon>Bacillati</taxon>
        <taxon>Bacillota</taxon>
        <taxon>Bacilli</taxon>
        <taxon>Bacillales</taxon>
        <taxon>Paenibacillaceae</taxon>
        <taxon>Paenibacillus</taxon>
    </lineage>
</organism>
<dbReference type="InterPro" id="IPR051682">
    <property type="entry name" value="Mito_Persulfide_Diox"/>
</dbReference>
<dbReference type="Pfam" id="PF00753">
    <property type="entry name" value="Lactamase_B"/>
    <property type="match status" value="1"/>
</dbReference>
<dbReference type="AlphaFoldDB" id="A0A4U2PSM4"/>